<proteinExistence type="predicted"/>
<dbReference type="EMBL" id="HBIA01011581">
    <property type="protein sequence ID" value="CAE0234082.1"/>
    <property type="molecule type" value="Transcribed_RNA"/>
</dbReference>
<sequence length="195" mass="22693">MEYRDETGQLCLPNMLKDEQREMCIHQVCHSRTYEWNADTKQCEVCPPYSAQVGLMPLKPCLHQFFVDQLSPEVNQDDGKLYLSIRGRTMRCPLDENGEPIPFEDKFGQLQCQKYSDELREANRGRKCRANEILSRALIGCEFSCPAHTRYDYFKKECLRPNCQSRMMIKENGDCVSCQLDESPDASQTHCLKIY</sequence>
<reference evidence="1" key="1">
    <citation type="submission" date="2021-01" db="EMBL/GenBank/DDBJ databases">
        <authorList>
            <person name="Corre E."/>
            <person name="Pelletier E."/>
            <person name="Niang G."/>
            <person name="Scheremetjew M."/>
            <person name="Finn R."/>
            <person name="Kale V."/>
            <person name="Holt S."/>
            <person name="Cochrane G."/>
            <person name="Meng A."/>
            <person name="Brown T."/>
            <person name="Cohen L."/>
        </authorList>
    </citation>
    <scope>NUCLEOTIDE SEQUENCE</scope>
    <source>
        <strain evidence="1">Ras09</strain>
    </source>
</reference>
<accession>A0A7S3CPX3</accession>
<dbReference type="AlphaFoldDB" id="A0A7S3CPX3"/>
<evidence type="ECO:0000313" key="1">
    <source>
        <dbReference type="EMBL" id="CAE0234072.1"/>
    </source>
</evidence>
<name>A0A7S3CPX3_9SPIT</name>
<gene>
    <name evidence="1" type="ORF">SRAS04492_LOCUS5874</name>
    <name evidence="2" type="ORF">SRAS04492_LOCUS5884</name>
</gene>
<dbReference type="EMBL" id="HBIA01011559">
    <property type="protein sequence ID" value="CAE0234072.1"/>
    <property type="molecule type" value="Transcribed_RNA"/>
</dbReference>
<evidence type="ECO:0000313" key="2">
    <source>
        <dbReference type="EMBL" id="CAE0234082.1"/>
    </source>
</evidence>
<organism evidence="1">
    <name type="scientific">Strombidium rassoulzadegani</name>
    <dbReference type="NCBI Taxonomy" id="1082188"/>
    <lineage>
        <taxon>Eukaryota</taxon>
        <taxon>Sar</taxon>
        <taxon>Alveolata</taxon>
        <taxon>Ciliophora</taxon>
        <taxon>Intramacronucleata</taxon>
        <taxon>Spirotrichea</taxon>
        <taxon>Oligotrichia</taxon>
        <taxon>Strombidiidae</taxon>
        <taxon>Strombidium</taxon>
    </lineage>
</organism>
<protein>
    <submittedName>
        <fullName evidence="1">Uncharacterized protein</fullName>
    </submittedName>
</protein>